<evidence type="ECO:0000313" key="11">
    <source>
        <dbReference type="Proteomes" id="UP000218054"/>
    </source>
</evidence>
<keyword evidence="5" id="KW-0106">Calcium</keyword>
<keyword evidence="3" id="KW-1029">Fimbrium biogenesis</keyword>
<protein>
    <submittedName>
        <fullName evidence="10">Pilus assembly protein PilC</fullName>
    </submittedName>
</protein>
<dbReference type="InterPro" id="IPR008707">
    <property type="entry name" value="B-propeller_PilY1"/>
</dbReference>
<keyword evidence="4" id="KW-0479">Metal-binding</keyword>
<evidence type="ECO:0000256" key="8">
    <source>
        <dbReference type="SAM" id="SignalP"/>
    </source>
</evidence>
<keyword evidence="6" id="KW-0281">Fimbrium</keyword>
<gene>
    <name evidence="10" type="ORF">CK625_11990</name>
</gene>
<comment type="similarity">
    <text evidence="2">Belongs to the PilY1 family.</text>
</comment>
<dbReference type="Pfam" id="PF05567">
    <property type="entry name" value="T4P_PilY1"/>
    <property type="match status" value="1"/>
</dbReference>
<evidence type="ECO:0000313" key="10">
    <source>
        <dbReference type="EMBL" id="PAT35696.1"/>
    </source>
</evidence>
<comment type="subcellular location">
    <subcellularLocation>
        <location evidence="1">Fimbrium</location>
    </subcellularLocation>
</comment>
<evidence type="ECO:0000256" key="2">
    <source>
        <dbReference type="ARBA" id="ARBA00008387"/>
    </source>
</evidence>
<evidence type="ECO:0000256" key="6">
    <source>
        <dbReference type="ARBA" id="ARBA00023263"/>
    </source>
</evidence>
<accession>A0A2A2AD01</accession>
<feature type="signal peptide" evidence="8">
    <location>
        <begin position="1"/>
        <end position="25"/>
    </location>
</feature>
<sequence>MFRKSALCQAGVCILVAAGPVQIMAAPLELADTPPGTGHKPPKPNVIITFDNSGSMAWDIDGCATLQSIGIYGDPHGIVRNGIAYTRNVDNTSSTGLANGRQKQCRYELNGGGYAKFNEINHWSAFRVYVFDGVNYLRAAPGETRMATLKSSLAEAMGNVVEEGAIRLAWQSMHHNGETVDATELAQGRENSMQVYEGEHRGRFQAYLNSLKPGGGTPSHRMMMQAHHYMSGAMGPNSPWAKVPGATAQPYLGCRRAYHIFLTDGAWNSQHPSELPSGNLDENSVRIRVADGDGGWRTEVYNPNAGYARVLRGAESGTLADWAFKSWVTDLQPRLEDEVKPLPDYLNAPSTTNVGGVTVPKFWNPRYNPATWQHLTTFSIGYSKAAYEWAQFPQFDKTWERAGATVMADHYGGDFNKLYTSSRTWPVLEVDNPDDRARIGRPSDLWHMALNSRGKFYPVDSGERLTAAFTEIFKRISADTQPGTTATAASGSNNVFVDVGLFTSTFDSAKAWKGYVEAWTLNTEGQRSPNATWGMHGARPRNTADMLDGLTEEQIQQRLILTTNDETHKGVPFVWRTASGRQPLSQAQRAALSGGSPDPAEGENRIDFLRGKRTLEDEPNYRKRQSRQGDIVNSSIWYVGKPASGYGDASYLQFAKSARQSADDAMIYVGGNDGMLHGFSAKDGRERMAYIPKGIVPGLRELTLPSYTHKFYVDGSPFAGDAKIGGSWKTVLVGTLGAGGRGYFVLDVTKPDDFSANNAASLVLLDATEIPRSLTGQADPAGVDADLGHIFSAPVAHETYPMRAAQVAQMNNDRWAVVLGNGYNSANEQPVLYIQYLDGDKSVRKIEAITAATATVENKTANGLSAPRLVDINGDDKPDVIYAGDLKGNLWKFDVSSDSPSDWAVAFGGQPLFTACKRTDAGQVSNPCERQPITAAPTVRAHPKGAGMLVAFGTGRNLTMEDRSATEQQAIYSVLDNTRYKLRNPSPFKLLQVHPGGTEGSATIPAPQALPVDTALVAQKVASATTHSGVGVSAGTDFWATSGNEVDWNNPATKGWFLNLPASGERLLQAMPFYDGSNILAVNSLVPARGSGDLEDETCSAVPEAGKRYLTMLNIMTGKPPSVQLMDLNGDGFYNGDDNNVSRMSLLPDSMTAIKTGRHTVVTSSGGGQPTPQENKLALMPIQALRPSWRQLQ</sequence>
<reference evidence="10 11" key="1">
    <citation type="submission" date="2017-08" db="EMBL/GenBank/DDBJ databases">
        <title>WGS of Clinical strains of the CDC Group NO-1 linked to zoonotic infections in humans.</title>
        <authorList>
            <person name="Bernier A.-M."/>
            <person name="Bernard K."/>
        </authorList>
    </citation>
    <scope>NUCLEOTIDE SEQUENCE [LARGE SCALE GENOMIC DNA]</scope>
    <source>
        <strain evidence="10 11">NML00-0135</strain>
    </source>
</reference>
<evidence type="ECO:0000256" key="5">
    <source>
        <dbReference type="ARBA" id="ARBA00022837"/>
    </source>
</evidence>
<evidence type="ECO:0000259" key="9">
    <source>
        <dbReference type="Pfam" id="PF05567"/>
    </source>
</evidence>
<dbReference type="AlphaFoldDB" id="A0A2A2AD01"/>
<dbReference type="RefSeq" id="WP_095540555.1">
    <property type="nucleotide sequence ID" value="NZ_NSJB01000012.1"/>
</dbReference>
<keyword evidence="11" id="KW-1185">Reference proteome</keyword>
<dbReference type="GO" id="GO:0046872">
    <property type="term" value="F:metal ion binding"/>
    <property type="evidence" value="ECO:0007669"/>
    <property type="project" value="UniProtKB-KW"/>
</dbReference>
<dbReference type="InterPro" id="IPR011047">
    <property type="entry name" value="Quinoprotein_ADH-like_sf"/>
</dbReference>
<dbReference type="SUPFAM" id="SSF50998">
    <property type="entry name" value="Quinoprotein alcohol dehydrogenase-like"/>
    <property type="match status" value="1"/>
</dbReference>
<dbReference type="GO" id="GO:0009289">
    <property type="term" value="C:pilus"/>
    <property type="evidence" value="ECO:0007669"/>
    <property type="project" value="UniProtKB-SubCell"/>
</dbReference>
<comment type="caution">
    <text evidence="10">The sequence shown here is derived from an EMBL/GenBank/DDBJ whole genome shotgun (WGS) entry which is preliminary data.</text>
</comment>
<evidence type="ECO:0000256" key="7">
    <source>
        <dbReference type="SAM" id="MobiDB-lite"/>
    </source>
</evidence>
<feature type="region of interest" description="Disordered" evidence="7">
    <location>
        <begin position="584"/>
        <end position="605"/>
    </location>
</feature>
<proteinExistence type="inferred from homology"/>
<feature type="domain" description="PilY1 beta-propeller" evidence="9">
    <location>
        <begin position="629"/>
        <end position="979"/>
    </location>
</feature>
<dbReference type="EMBL" id="NSJB01000012">
    <property type="protein sequence ID" value="PAT35696.1"/>
    <property type="molecule type" value="Genomic_DNA"/>
</dbReference>
<organism evidence="10 11">
    <name type="scientific">Vandammella animalimorsus</name>
    <dbReference type="NCBI Taxonomy" id="2029117"/>
    <lineage>
        <taxon>Bacteria</taxon>
        <taxon>Pseudomonadati</taxon>
        <taxon>Pseudomonadota</taxon>
        <taxon>Betaproteobacteria</taxon>
        <taxon>Burkholderiales</taxon>
        <taxon>Comamonadaceae</taxon>
        <taxon>Vandammella</taxon>
    </lineage>
</organism>
<evidence type="ECO:0000256" key="4">
    <source>
        <dbReference type="ARBA" id="ARBA00022723"/>
    </source>
</evidence>
<name>A0A2A2AD01_9BURK</name>
<keyword evidence="8" id="KW-0732">Signal</keyword>
<dbReference type="Proteomes" id="UP000218054">
    <property type="component" value="Unassembled WGS sequence"/>
</dbReference>
<feature type="chain" id="PRO_5012335674" evidence="8">
    <location>
        <begin position="26"/>
        <end position="1193"/>
    </location>
</feature>
<evidence type="ECO:0000256" key="1">
    <source>
        <dbReference type="ARBA" id="ARBA00004561"/>
    </source>
</evidence>
<evidence type="ECO:0000256" key="3">
    <source>
        <dbReference type="ARBA" id="ARBA00022558"/>
    </source>
</evidence>